<evidence type="ECO:0000313" key="9">
    <source>
        <dbReference type="Proteomes" id="UP000631114"/>
    </source>
</evidence>
<name>A0A835HR92_9MAGN</name>
<protein>
    <recommendedName>
        <fullName evidence="3">UDP-glucose 6-dehydrogenase</fullName>
        <ecNumber evidence="3">1.1.1.22</ecNumber>
    </recommendedName>
</protein>
<evidence type="ECO:0000256" key="1">
    <source>
        <dbReference type="ARBA" id="ARBA00004701"/>
    </source>
</evidence>
<dbReference type="PANTHER" id="PTHR11374">
    <property type="entry name" value="UDP-GLUCOSE DEHYDROGENASE/UDP-MANNAC DEHYDROGENASE"/>
    <property type="match status" value="1"/>
</dbReference>
<evidence type="ECO:0000313" key="8">
    <source>
        <dbReference type="EMBL" id="KAF9601663.1"/>
    </source>
</evidence>
<dbReference type="Gene3D" id="3.40.50.720">
    <property type="entry name" value="NAD(P)-binding Rossmann-like Domain"/>
    <property type="match status" value="1"/>
</dbReference>
<dbReference type="InterPro" id="IPR008927">
    <property type="entry name" value="6-PGluconate_DH-like_C_sf"/>
</dbReference>
<accession>A0A835HR92</accession>
<dbReference type="InterPro" id="IPR028356">
    <property type="entry name" value="UDPglc_DH_euk"/>
</dbReference>
<dbReference type="FunFam" id="1.20.5.100:FF:000001">
    <property type="entry name" value="UDP-glucose 6-dehydrogenase"/>
    <property type="match status" value="1"/>
</dbReference>
<organism evidence="8 9">
    <name type="scientific">Coptis chinensis</name>
    <dbReference type="NCBI Taxonomy" id="261450"/>
    <lineage>
        <taxon>Eukaryota</taxon>
        <taxon>Viridiplantae</taxon>
        <taxon>Streptophyta</taxon>
        <taxon>Embryophyta</taxon>
        <taxon>Tracheophyta</taxon>
        <taxon>Spermatophyta</taxon>
        <taxon>Magnoliopsida</taxon>
        <taxon>Ranunculales</taxon>
        <taxon>Ranunculaceae</taxon>
        <taxon>Coptidoideae</taxon>
        <taxon>Coptis</taxon>
    </lineage>
</organism>
<comment type="similarity">
    <text evidence="2">Belongs to the UDP-glucose/GDP-mannose dehydrogenase family.</text>
</comment>
<comment type="caution">
    <text evidence="8">The sequence shown here is derived from an EMBL/GenBank/DDBJ whole genome shotgun (WGS) entry which is preliminary data.</text>
</comment>
<keyword evidence="9" id="KW-1185">Reference proteome</keyword>
<evidence type="ECO:0000256" key="4">
    <source>
        <dbReference type="ARBA" id="ARBA00023002"/>
    </source>
</evidence>
<sequence length="185" mass="20458">MCFQDSSICCLKDKVCIIHSIIGISKGESSCVSRKFLNRLAQGPKIPSRSTWTFETPGGQKAIQALKNVYAHWVPEDRIITTNLWSAELSKLAANAFLAQRISSVNAMSALCEATRANVAEVSHVVGKDTRIGPKFLNASVGFGGLCFQKDILNLVYICECNGLLEVANYWKQVVKINDYQKLDR</sequence>
<comment type="pathway">
    <text evidence="1">Nucleotide-sugar biosynthesis; UDP-alpha-D-glucuronate biosynthesis; UDP-alpha-D-glucuronate from UDP-alpha-D-glucose: step 1/1.</text>
</comment>
<dbReference type="EC" id="1.1.1.22" evidence="3"/>
<feature type="domain" description="UDP-glucose/GDP-mannose dehydrogenase dimerisation" evidence="7">
    <location>
        <begin position="85"/>
        <end position="179"/>
    </location>
</feature>
<dbReference type="Pfam" id="PF00984">
    <property type="entry name" value="UDPG_MGDP_dh"/>
    <property type="match status" value="1"/>
</dbReference>
<proteinExistence type="inferred from homology"/>
<evidence type="ECO:0000256" key="5">
    <source>
        <dbReference type="ARBA" id="ARBA00023027"/>
    </source>
</evidence>
<dbReference type="AlphaFoldDB" id="A0A835HR92"/>
<evidence type="ECO:0000259" key="7">
    <source>
        <dbReference type="Pfam" id="PF00984"/>
    </source>
</evidence>
<dbReference type="Gene3D" id="1.20.5.100">
    <property type="entry name" value="Cytochrome c1, transmembrane anchor, C-terminal"/>
    <property type="match status" value="1"/>
</dbReference>
<dbReference type="GO" id="GO:0051287">
    <property type="term" value="F:NAD binding"/>
    <property type="evidence" value="ECO:0007669"/>
    <property type="project" value="InterPro"/>
</dbReference>
<evidence type="ECO:0000256" key="3">
    <source>
        <dbReference type="ARBA" id="ARBA00012954"/>
    </source>
</evidence>
<dbReference type="GO" id="GO:0003979">
    <property type="term" value="F:UDP-glucose 6-dehydrogenase activity"/>
    <property type="evidence" value="ECO:0007669"/>
    <property type="project" value="UniProtKB-EC"/>
</dbReference>
<dbReference type="PANTHER" id="PTHR11374:SF3">
    <property type="entry name" value="UDP-GLUCOSE 6-DEHYDROGENASE"/>
    <property type="match status" value="1"/>
</dbReference>
<dbReference type="Proteomes" id="UP000631114">
    <property type="component" value="Unassembled WGS sequence"/>
</dbReference>
<gene>
    <name evidence="8" type="ORF">IFM89_021185</name>
</gene>
<reference evidence="8 9" key="1">
    <citation type="submission" date="2020-10" db="EMBL/GenBank/DDBJ databases">
        <title>The Coptis chinensis genome and diversification of protoberbering-type alkaloids.</title>
        <authorList>
            <person name="Wang B."/>
            <person name="Shu S."/>
            <person name="Song C."/>
            <person name="Liu Y."/>
        </authorList>
    </citation>
    <scope>NUCLEOTIDE SEQUENCE [LARGE SCALE GENOMIC DNA]</scope>
    <source>
        <strain evidence="8">HL-2020</strain>
        <tissue evidence="8">Leaf</tissue>
    </source>
</reference>
<keyword evidence="5" id="KW-0520">NAD</keyword>
<dbReference type="EMBL" id="JADFTS010000006">
    <property type="protein sequence ID" value="KAF9601663.1"/>
    <property type="molecule type" value="Genomic_DNA"/>
</dbReference>
<dbReference type="SUPFAM" id="SSF48179">
    <property type="entry name" value="6-phosphogluconate dehydrogenase C-terminal domain-like"/>
    <property type="match status" value="1"/>
</dbReference>
<evidence type="ECO:0000256" key="2">
    <source>
        <dbReference type="ARBA" id="ARBA00006601"/>
    </source>
</evidence>
<dbReference type="GO" id="GO:0006024">
    <property type="term" value="P:glycosaminoglycan biosynthetic process"/>
    <property type="evidence" value="ECO:0007669"/>
    <property type="project" value="TreeGrafter"/>
</dbReference>
<evidence type="ECO:0000256" key="6">
    <source>
        <dbReference type="ARBA" id="ARBA00047473"/>
    </source>
</evidence>
<dbReference type="InterPro" id="IPR014026">
    <property type="entry name" value="UDP-Glc/GDP-Man_DH_dimer"/>
</dbReference>
<keyword evidence="4" id="KW-0560">Oxidoreductase</keyword>
<dbReference type="GO" id="GO:0005634">
    <property type="term" value="C:nucleus"/>
    <property type="evidence" value="ECO:0007669"/>
    <property type="project" value="TreeGrafter"/>
</dbReference>
<comment type="catalytic activity">
    <reaction evidence="6">
        <text>UDP-alpha-D-glucose + 2 NAD(+) + H2O = UDP-alpha-D-glucuronate + 2 NADH + 3 H(+)</text>
        <dbReference type="Rhea" id="RHEA:23596"/>
        <dbReference type="ChEBI" id="CHEBI:15377"/>
        <dbReference type="ChEBI" id="CHEBI:15378"/>
        <dbReference type="ChEBI" id="CHEBI:57540"/>
        <dbReference type="ChEBI" id="CHEBI:57945"/>
        <dbReference type="ChEBI" id="CHEBI:58052"/>
        <dbReference type="ChEBI" id="CHEBI:58885"/>
        <dbReference type="EC" id="1.1.1.22"/>
    </reaction>
</comment>
<dbReference type="OrthoDB" id="5059218at2759"/>